<dbReference type="OrthoDB" id="963872at2"/>
<proteinExistence type="predicted"/>
<dbReference type="KEGG" id="mxa:MXAN_4059"/>
<accession>Q1D536</accession>
<feature type="transmembrane region" description="Helical" evidence="1">
    <location>
        <begin position="97"/>
        <end position="118"/>
    </location>
</feature>
<gene>
    <name evidence="2" type="ordered locus">MXAN_4059</name>
</gene>
<name>Q1D536_MYXXD</name>
<dbReference type="Proteomes" id="UP000002402">
    <property type="component" value="Chromosome"/>
</dbReference>
<feature type="transmembrane region" description="Helical" evidence="1">
    <location>
        <begin position="68"/>
        <end position="88"/>
    </location>
</feature>
<keyword evidence="1" id="KW-0472">Membrane</keyword>
<feature type="transmembrane region" description="Helical" evidence="1">
    <location>
        <begin position="16"/>
        <end position="37"/>
    </location>
</feature>
<keyword evidence="3" id="KW-1185">Reference proteome</keyword>
<dbReference type="EnsemblBacteria" id="ABF86911">
    <property type="protein sequence ID" value="ABF86911"/>
    <property type="gene ID" value="MXAN_4059"/>
</dbReference>
<sequence length="171" mass="18695">MPETHPGAMINLKHSVAATVLWLFVVVLGIAFGAGLYEHRVSLPRWLDTPGGHWSAQAARQDNVGLRFWAFVTTGPLTLLTLASLYFASQATGALRVWWLGAALAALADRLLTFSYFIPTMVRLLDAPDNAAAVETAVTWARMNHLRHVLSAGAWFSALQALSWLRWKGGA</sequence>
<organism evidence="2 3">
    <name type="scientific">Myxococcus xanthus (strain DK1622)</name>
    <dbReference type="NCBI Taxonomy" id="246197"/>
    <lineage>
        <taxon>Bacteria</taxon>
        <taxon>Pseudomonadati</taxon>
        <taxon>Myxococcota</taxon>
        <taxon>Myxococcia</taxon>
        <taxon>Myxococcales</taxon>
        <taxon>Cystobacterineae</taxon>
        <taxon>Myxococcaceae</taxon>
        <taxon>Myxococcus</taxon>
    </lineage>
</organism>
<dbReference type="AlphaFoldDB" id="Q1D536"/>
<evidence type="ECO:0008006" key="4">
    <source>
        <dbReference type="Google" id="ProtNLM"/>
    </source>
</evidence>
<keyword evidence="1" id="KW-0812">Transmembrane</keyword>
<keyword evidence="1" id="KW-1133">Transmembrane helix</keyword>
<dbReference type="STRING" id="246197.MXAN_4059"/>
<dbReference type="HOGENOM" id="CLU_134212_0_0_7"/>
<reference evidence="2 3" key="1">
    <citation type="journal article" date="2006" name="Proc. Natl. Acad. Sci. U.S.A.">
        <title>Evolution of sensory complexity recorded in a myxobacterial genome.</title>
        <authorList>
            <person name="Goldman B.S."/>
            <person name="Nierman W.C."/>
            <person name="Kaiser D."/>
            <person name="Slater S.C."/>
            <person name="Durkin A.S."/>
            <person name="Eisen J.A."/>
            <person name="Ronning C.M."/>
            <person name="Barbazuk W.B."/>
            <person name="Blanchard M."/>
            <person name="Field C."/>
            <person name="Halling C."/>
            <person name="Hinkle G."/>
            <person name="Iartchuk O."/>
            <person name="Kim H.S."/>
            <person name="Mackenzie C."/>
            <person name="Madupu R."/>
            <person name="Miller N."/>
            <person name="Shvartsbeyn A."/>
            <person name="Sullivan S.A."/>
            <person name="Vaudin M."/>
            <person name="Wiegand R."/>
            <person name="Kaplan H.B."/>
        </authorList>
    </citation>
    <scope>NUCLEOTIDE SEQUENCE [LARGE SCALE GENOMIC DNA]</scope>
    <source>
        <strain evidence="3">DK1622</strain>
    </source>
</reference>
<evidence type="ECO:0000313" key="3">
    <source>
        <dbReference type="Proteomes" id="UP000002402"/>
    </source>
</evidence>
<protein>
    <recommendedName>
        <fullName evidence="4">DUF1772 domain-containing protein</fullName>
    </recommendedName>
</protein>
<evidence type="ECO:0000256" key="1">
    <source>
        <dbReference type="SAM" id="Phobius"/>
    </source>
</evidence>
<dbReference type="EMBL" id="CP000113">
    <property type="protein sequence ID" value="ABF86911.1"/>
    <property type="molecule type" value="Genomic_DNA"/>
</dbReference>
<evidence type="ECO:0000313" key="2">
    <source>
        <dbReference type="EMBL" id="ABF86911.1"/>
    </source>
</evidence>